<evidence type="ECO:0000256" key="1">
    <source>
        <dbReference type="SAM" id="MobiDB-lite"/>
    </source>
</evidence>
<dbReference type="Proteomes" id="UP000593574">
    <property type="component" value="Unassembled WGS sequence"/>
</dbReference>
<name>A0A7J9B5S8_9ROSI</name>
<reference evidence="2 3" key="1">
    <citation type="journal article" date="2019" name="Genome Biol. Evol.">
        <title>Insights into the evolution of the New World diploid cottons (Gossypium, subgenus Houzingenia) based on genome sequencing.</title>
        <authorList>
            <person name="Grover C.E."/>
            <person name="Arick M.A. 2nd"/>
            <person name="Thrash A."/>
            <person name="Conover J.L."/>
            <person name="Sanders W.S."/>
            <person name="Peterson D.G."/>
            <person name="Frelichowski J.E."/>
            <person name="Scheffler J.A."/>
            <person name="Scheffler B.E."/>
            <person name="Wendel J.F."/>
        </authorList>
    </citation>
    <scope>NUCLEOTIDE SEQUENCE [LARGE SCALE GENOMIC DNA]</scope>
    <source>
        <strain evidence="2">4</strain>
        <tissue evidence="2">Leaf</tissue>
    </source>
</reference>
<dbReference type="EMBL" id="JABEZV010450416">
    <property type="protein sequence ID" value="MBA0731696.1"/>
    <property type="molecule type" value="Genomic_DNA"/>
</dbReference>
<organism evidence="2 3">
    <name type="scientific">Gossypium laxum</name>
    <dbReference type="NCBI Taxonomy" id="34288"/>
    <lineage>
        <taxon>Eukaryota</taxon>
        <taxon>Viridiplantae</taxon>
        <taxon>Streptophyta</taxon>
        <taxon>Embryophyta</taxon>
        <taxon>Tracheophyta</taxon>
        <taxon>Spermatophyta</taxon>
        <taxon>Magnoliopsida</taxon>
        <taxon>eudicotyledons</taxon>
        <taxon>Gunneridae</taxon>
        <taxon>Pentapetalae</taxon>
        <taxon>rosids</taxon>
        <taxon>malvids</taxon>
        <taxon>Malvales</taxon>
        <taxon>Malvaceae</taxon>
        <taxon>Malvoideae</taxon>
        <taxon>Gossypium</taxon>
    </lineage>
</organism>
<protein>
    <submittedName>
        <fullName evidence="2">Uncharacterized protein</fullName>
    </submittedName>
</protein>
<accession>A0A7J9B5S8</accession>
<evidence type="ECO:0000313" key="2">
    <source>
        <dbReference type="EMBL" id="MBA0731696.1"/>
    </source>
</evidence>
<sequence length="124" mass="14031">NTDKRQCEIGTWQKFQCELKGQFYPEFIKEEARANLQGLTQQGTVGEGVQKLSEAMTLAESVVKLGLEKYKLRSLKSEERGVCEKNHKEDVVNSNGNCDNGGYGKPRVGKKKSNGRRDNLKYFL</sequence>
<feature type="region of interest" description="Disordered" evidence="1">
    <location>
        <begin position="93"/>
        <end position="118"/>
    </location>
</feature>
<gene>
    <name evidence="2" type="ORF">Golax_022886</name>
</gene>
<keyword evidence="3" id="KW-1185">Reference proteome</keyword>
<proteinExistence type="predicted"/>
<evidence type="ECO:0000313" key="3">
    <source>
        <dbReference type="Proteomes" id="UP000593574"/>
    </source>
</evidence>
<comment type="caution">
    <text evidence="2">The sequence shown here is derived from an EMBL/GenBank/DDBJ whole genome shotgun (WGS) entry which is preliminary data.</text>
</comment>
<dbReference type="AlphaFoldDB" id="A0A7J9B5S8"/>
<feature type="non-terminal residue" evidence="2">
    <location>
        <position position="124"/>
    </location>
</feature>